<dbReference type="PRINTS" id="PR01609">
    <property type="entry name" value="CD36FAMILY"/>
</dbReference>
<dbReference type="AlphaFoldDB" id="Q7Q6Q6"/>
<evidence type="ECO:0000256" key="5">
    <source>
        <dbReference type="ARBA" id="ARBA00022692"/>
    </source>
</evidence>
<dbReference type="PANTHER" id="PTHR11923">
    <property type="entry name" value="SCAVENGER RECEPTOR CLASS B TYPE-1 SR-B1"/>
    <property type="match status" value="1"/>
</dbReference>
<keyword evidence="7 9" id="KW-0472">Membrane</keyword>
<dbReference type="PhylomeDB" id="Q7Q6Q6"/>
<evidence type="ECO:0000313" key="10">
    <source>
        <dbReference type="EMBL" id="EAA11624.5"/>
    </source>
</evidence>
<evidence type="ECO:0000256" key="8">
    <source>
        <dbReference type="ARBA" id="ARBA00023180"/>
    </source>
</evidence>
<gene>
    <name evidence="10" type="primary">SCRB3</name>
    <name evidence="10" type="ORF">AgaP_AGAP005725</name>
</gene>
<dbReference type="eggNOG" id="KOG3776">
    <property type="taxonomic scope" value="Eukaryota"/>
</dbReference>
<comment type="subcellular location">
    <subcellularLocation>
        <location evidence="2">Cell membrane</location>
    </subcellularLocation>
</comment>
<proteinExistence type="inferred from homology"/>
<evidence type="ECO:0000256" key="2">
    <source>
        <dbReference type="ARBA" id="ARBA00004236"/>
    </source>
</evidence>
<keyword evidence="6 9" id="KW-1133">Transmembrane helix</keyword>
<accession>Q7Q6Q6</accession>
<dbReference type="EMBL" id="AAAB01008960">
    <property type="protein sequence ID" value="EAA11624.5"/>
    <property type="molecule type" value="Genomic_DNA"/>
</dbReference>
<sequence length="616" mass="69714">MLPSRWLAIPVLELRTEKGRVAPILQPDRTVQNPVGKHVALTRPSSTVGVDRVAVIIFGIVTLIAGVILSSVPWLNIFIMKNLRLWNGTISFHYWQRPGVTRLTKVYIFNVTNPEGFLAGEKPKLVEVGPFVYREDMEKVNIKFHDNYTVTYQHKKILQFVPELSVDKNLRITTPNIPLLTISTQSKYLSFFVAKTISVILTATKYKPFISLTADELVFGYDDTLVSLAHRFYPRNRRPMEKMGLLNGRNGTLTEYATMHTGHTGMDKFGYFDKLNGLDHLPHWDGEPCRSIQASEGSFFPPRDITQKDTVYIYDKDLCRTLPLVYREPVEKDGISADLYTLAEDAYGPPNENNSCFDHSHYKKYYGLQNISPCQYGAPVYISNPHFYQSDPQLLDAVEGLEPNAEQHKTYFKIQPKLGVPLEGQVRVQLNLLVEKAPNVMATKDFRDFVFPIMWLEEGVSELTPPIRRWIYLATVFAPTALPILSYGMILTGAFAMIYVFVRAYKNFVFTDDPTTELLEMGRRSLRRGSHLISNGQHRILHRDSYILLKANGVVAAAGGESDIAGTGTEVVTSGNGSSNNNNHLLHNHNLLHSHHHHLYIQPKDQSLLAEEDSPA</sequence>
<evidence type="ECO:0000256" key="1">
    <source>
        <dbReference type="ARBA" id="ARBA00003156"/>
    </source>
</evidence>
<comment type="function">
    <text evidence="1">Plays an olfactory role that is not restricted to pheromone sensitivity.</text>
</comment>
<keyword evidence="5 9" id="KW-0812">Transmembrane</keyword>
<dbReference type="GO" id="GO:0005886">
    <property type="term" value="C:plasma membrane"/>
    <property type="evidence" value="ECO:0007669"/>
    <property type="project" value="UniProtKB-SubCell"/>
</dbReference>
<feature type="transmembrane region" description="Helical" evidence="9">
    <location>
        <begin position="53"/>
        <end position="75"/>
    </location>
</feature>
<keyword evidence="4" id="KW-1003">Cell membrane</keyword>
<name>Q7Q6Q6_ANOGA</name>
<comment type="similarity">
    <text evidence="3">Belongs to the CD36 family.</text>
</comment>
<comment type="caution">
    <text evidence="10">The sequence shown here is derived from an EMBL/GenBank/DDBJ whole genome shotgun (WGS) entry which is preliminary data.</text>
</comment>
<reference evidence="10" key="4">
    <citation type="journal article" date="2007" name="Genome Biol.">
        <title>Update of the Anopheles gambiae PEST genome assembly.</title>
        <authorList>
            <person name="Sharakhova M.V."/>
            <person name="Hammond M.P."/>
            <person name="Lobo N.F."/>
            <person name="Krzywinski J."/>
            <person name="Unger M.F."/>
            <person name="Hillenmeyer M.E."/>
            <person name="Bruggner R.V."/>
            <person name="Birney E."/>
            <person name="Collins F.H."/>
        </authorList>
    </citation>
    <scope>NUCLEOTIDE SEQUENCE</scope>
    <source>
        <strain evidence="10">PEST</strain>
    </source>
</reference>
<dbReference type="Pfam" id="PF01130">
    <property type="entry name" value="CD36"/>
    <property type="match status" value="1"/>
</dbReference>
<dbReference type="InterPro" id="IPR002159">
    <property type="entry name" value="CD36_fam"/>
</dbReference>
<organism evidence="10">
    <name type="scientific">Anopheles gambiae</name>
    <name type="common">African malaria mosquito</name>
    <dbReference type="NCBI Taxonomy" id="7165"/>
    <lineage>
        <taxon>Eukaryota</taxon>
        <taxon>Metazoa</taxon>
        <taxon>Ecdysozoa</taxon>
        <taxon>Arthropoda</taxon>
        <taxon>Hexapoda</taxon>
        <taxon>Insecta</taxon>
        <taxon>Pterygota</taxon>
        <taxon>Neoptera</taxon>
        <taxon>Endopterygota</taxon>
        <taxon>Diptera</taxon>
        <taxon>Nematocera</taxon>
        <taxon>Culicoidea</taxon>
        <taxon>Culicidae</taxon>
        <taxon>Anophelinae</taxon>
        <taxon>Anopheles</taxon>
    </lineage>
</organism>
<reference evidence="10" key="5">
    <citation type="submission" date="2011-05" db="EMBL/GenBank/DDBJ databases">
        <authorList>
            <consortium name="VectorBase"/>
        </authorList>
    </citation>
    <scope>NUCLEOTIDE SEQUENCE</scope>
    <source>
        <strain evidence="10">PEST</strain>
    </source>
</reference>
<evidence type="ECO:0000256" key="6">
    <source>
        <dbReference type="ARBA" id="ARBA00022989"/>
    </source>
</evidence>
<evidence type="ECO:0000256" key="9">
    <source>
        <dbReference type="SAM" id="Phobius"/>
    </source>
</evidence>
<protein>
    <submittedName>
        <fullName evidence="10">AGAP005725-PA</fullName>
    </submittedName>
</protein>
<evidence type="ECO:0000256" key="7">
    <source>
        <dbReference type="ARBA" id="ARBA00023136"/>
    </source>
</evidence>
<reference evidence="10" key="1">
    <citation type="journal article" date="2002" name="Science">
        <title>The genome sequence of the malaria mosquito Anopheles gambiae.</title>
        <authorList>
            <person name="Holt R.A."/>
            <person name="Subramanian G.M."/>
            <person name="Halpern A."/>
            <person name="Sutton G.G."/>
            <person name="Charlab R."/>
            <person name="Nusskern D.R."/>
            <person name="Wincker P."/>
            <person name="Clark A.G."/>
            <person name="Ribeiro J.M."/>
            <person name="Wides R."/>
            <person name="Salzberg S.L."/>
            <person name="Loftus B."/>
            <person name="Yandell M."/>
            <person name="Majoros W.H."/>
            <person name="Rusch D.B."/>
            <person name="Lai Z."/>
            <person name="Kraft C.L."/>
            <person name="Abril J.F."/>
            <person name="Anthouard V."/>
            <person name="Arensburger P."/>
            <person name="Atkinson P.W."/>
            <person name="Baden H."/>
            <person name="de Berardinis V."/>
            <person name="Baldwin D."/>
            <person name="Benes V."/>
            <person name="Biedler J."/>
            <person name="Blass C."/>
            <person name="Bolanos R."/>
            <person name="Boscus D."/>
            <person name="Barnstead M."/>
            <person name="Cai S."/>
            <person name="Center A."/>
            <person name="Chaturverdi K."/>
            <person name="Christophides G.K."/>
            <person name="Chrystal M.A."/>
            <person name="Clamp M."/>
            <person name="Cravchik A."/>
            <person name="Curwen V."/>
            <person name="Dana A."/>
            <person name="Delcher A."/>
            <person name="Dew I."/>
            <person name="Evans C.A."/>
            <person name="Flanigan M."/>
            <person name="Grundschober-Freimoser A."/>
            <person name="Friedli L."/>
            <person name="Gu Z."/>
            <person name="Guan P."/>
            <person name="Guigo R."/>
            <person name="Hillenmeyer M.E."/>
            <person name="Hladun S.L."/>
            <person name="Hogan J.R."/>
            <person name="Hong Y.S."/>
            <person name="Hoover J."/>
            <person name="Jaillon O."/>
            <person name="Ke Z."/>
            <person name="Kodira C."/>
            <person name="Kokoza E."/>
            <person name="Koutsos A."/>
            <person name="Letunic I."/>
            <person name="Levitsky A."/>
            <person name="Liang Y."/>
            <person name="Lin J.J."/>
            <person name="Lobo N.F."/>
            <person name="Lopez J.R."/>
            <person name="Malek J.A."/>
            <person name="McIntosh T.C."/>
            <person name="Meister S."/>
            <person name="Miller J."/>
            <person name="Mobarry C."/>
            <person name="Mongin E."/>
            <person name="Murphy S.D."/>
            <person name="O'Brochta D.A."/>
            <person name="Pfannkoch C."/>
            <person name="Qi R."/>
            <person name="Regier M.A."/>
            <person name="Remington K."/>
            <person name="Shao H."/>
            <person name="Sharakhova M.V."/>
            <person name="Sitter C.D."/>
            <person name="Shetty J."/>
            <person name="Smith T.J."/>
            <person name="Strong R."/>
            <person name="Sun J."/>
            <person name="Thomasova D."/>
            <person name="Ton L.Q."/>
            <person name="Topalis P."/>
            <person name="Tu Z."/>
            <person name="Unger M.F."/>
            <person name="Walenz B."/>
            <person name="Wang A."/>
            <person name="Wang J."/>
            <person name="Wang M."/>
            <person name="Wang X."/>
            <person name="Woodford K.J."/>
            <person name="Wortman J.R."/>
            <person name="Wu M."/>
            <person name="Yao A."/>
            <person name="Zdobnov E.M."/>
            <person name="Zhang H."/>
            <person name="Zhao Q."/>
            <person name="Zhao S."/>
            <person name="Zhu S.C."/>
            <person name="Zhimulev I."/>
            <person name="Coluzzi M."/>
            <person name="della Torre A."/>
            <person name="Roth C.W."/>
            <person name="Louis C."/>
            <person name="Kalush F."/>
            <person name="Mural R.J."/>
            <person name="Myers E.W."/>
            <person name="Adams M.D."/>
            <person name="Smith H.O."/>
            <person name="Broder S."/>
            <person name="Gardner M.J."/>
            <person name="Fraser C.M."/>
            <person name="Birney E."/>
            <person name="Bork P."/>
            <person name="Brey P.T."/>
            <person name="Venter J.C."/>
            <person name="Weissenbach J."/>
            <person name="Kafatos F.C."/>
            <person name="Collins F.H."/>
            <person name="Hoffman S.L."/>
        </authorList>
    </citation>
    <scope>NUCLEOTIDE SEQUENCE [LARGE SCALE GENOMIC DNA]</scope>
    <source>
        <strain evidence="10">PEST</strain>
    </source>
</reference>
<dbReference type="STRING" id="7165.Q7Q6Q6"/>
<reference evidence="10" key="3">
    <citation type="journal article" date="2004" name="Trends Parasitol.">
        <title>The Anopheles gambiae genome: an update.</title>
        <authorList>
            <person name="Mongin E."/>
            <person name="Louis C."/>
            <person name="Holt R.A."/>
            <person name="Birney E."/>
            <person name="Collins F.H."/>
        </authorList>
    </citation>
    <scope>NUCLEOTIDE SEQUENCE</scope>
    <source>
        <strain evidence="10">PEST</strain>
    </source>
</reference>
<dbReference type="OMA" id="NFVPEMS"/>
<evidence type="ECO:0000256" key="4">
    <source>
        <dbReference type="ARBA" id="ARBA00022475"/>
    </source>
</evidence>
<dbReference type="HOGENOM" id="CLU_019853_2_1_1"/>
<dbReference type="PaxDb" id="7165-AGAP005725-PA"/>
<dbReference type="VEuPathDB" id="VectorBase:AGAP005725"/>
<reference evidence="10" key="2">
    <citation type="submission" date="2002-03" db="EMBL/GenBank/DDBJ databases">
        <authorList>
            <consortium name="The Anopheles Genome Sequencing Consortium"/>
        </authorList>
    </citation>
    <scope>NUCLEOTIDE SEQUENCE</scope>
    <source>
        <strain evidence="10">PEST</strain>
    </source>
</reference>
<keyword evidence="8" id="KW-0325">Glycoprotein</keyword>
<evidence type="ECO:0000256" key="3">
    <source>
        <dbReference type="ARBA" id="ARBA00010532"/>
    </source>
</evidence>
<dbReference type="VEuPathDB" id="VectorBase:AGAMI1_009989"/>
<dbReference type="PANTHER" id="PTHR11923:SF88">
    <property type="entry name" value="DEBRIS BUSTER, ISOFORM D"/>
    <property type="match status" value="1"/>
</dbReference>
<feature type="transmembrane region" description="Helical" evidence="9">
    <location>
        <begin position="470"/>
        <end position="502"/>
    </location>
</feature>